<dbReference type="Proteomes" id="UP000268014">
    <property type="component" value="Unassembled WGS sequence"/>
</dbReference>
<sequence length="143" mass="16174">MDESEVLRKIFTDYHPGIRPKLQPDYITNVTIRIVITSKSDLISSERRMVVLNSDGSILQSSPQVVSHPCEIDVVDFPYDTQTCRLALGSWQYDTGSLQIQTTDDNYDFSEDITGNSEWKLEGLSSKLTLDATYEEADFQVVS</sequence>
<organism evidence="6">
    <name type="scientific">Haemonchus placei</name>
    <name type="common">Barber's pole worm</name>
    <dbReference type="NCBI Taxonomy" id="6290"/>
    <lineage>
        <taxon>Eukaryota</taxon>
        <taxon>Metazoa</taxon>
        <taxon>Ecdysozoa</taxon>
        <taxon>Nematoda</taxon>
        <taxon>Chromadorea</taxon>
        <taxon>Rhabditida</taxon>
        <taxon>Rhabditina</taxon>
        <taxon>Rhabditomorpha</taxon>
        <taxon>Strongyloidea</taxon>
        <taxon>Trichostrongylidae</taxon>
        <taxon>Haemonchus</taxon>
    </lineage>
</organism>
<keyword evidence="5" id="KW-1185">Reference proteome</keyword>
<dbReference type="PROSITE" id="PS00236">
    <property type="entry name" value="NEUROTR_ION_CHANNEL"/>
    <property type="match status" value="1"/>
</dbReference>
<comment type="subcellular location">
    <subcellularLocation>
        <location evidence="1">Membrane</location>
        <topology evidence="1">Multi-pass membrane protein</topology>
    </subcellularLocation>
</comment>
<evidence type="ECO:0000259" key="3">
    <source>
        <dbReference type="Pfam" id="PF02931"/>
    </source>
</evidence>
<dbReference type="InterPro" id="IPR036734">
    <property type="entry name" value="Neur_chan_lig-bd_sf"/>
</dbReference>
<accession>A0A0N4WVE0</accession>
<gene>
    <name evidence="4" type="ORF">HPLM_LOCUS15659</name>
</gene>
<dbReference type="InterPro" id="IPR018000">
    <property type="entry name" value="Neurotransmitter_ion_chnl_CS"/>
</dbReference>
<evidence type="ECO:0000313" key="4">
    <source>
        <dbReference type="EMBL" id="VDO57404.1"/>
    </source>
</evidence>
<keyword evidence="2" id="KW-0472">Membrane</keyword>
<dbReference type="OMA" id="QCQINIL"/>
<evidence type="ECO:0000313" key="6">
    <source>
        <dbReference type="WBParaSite" id="HPLM_0001566701-mRNA-1"/>
    </source>
</evidence>
<dbReference type="GO" id="GO:0016020">
    <property type="term" value="C:membrane"/>
    <property type="evidence" value="ECO:0007669"/>
    <property type="project" value="UniProtKB-SubCell"/>
</dbReference>
<evidence type="ECO:0000313" key="5">
    <source>
        <dbReference type="Proteomes" id="UP000268014"/>
    </source>
</evidence>
<dbReference type="PANTHER" id="PTHR18945">
    <property type="entry name" value="NEUROTRANSMITTER GATED ION CHANNEL"/>
    <property type="match status" value="1"/>
</dbReference>
<feature type="domain" description="Neurotransmitter-gated ion-channel ligand-binding" evidence="3">
    <location>
        <begin position="42"/>
        <end position="127"/>
    </location>
</feature>
<evidence type="ECO:0000256" key="1">
    <source>
        <dbReference type="ARBA" id="ARBA00004141"/>
    </source>
</evidence>
<reference evidence="6" key="1">
    <citation type="submission" date="2017-02" db="UniProtKB">
        <authorList>
            <consortium name="WormBaseParasite"/>
        </authorList>
    </citation>
    <scope>IDENTIFICATION</scope>
</reference>
<evidence type="ECO:0000256" key="2">
    <source>
        <dbReference type="ARBA" id="ARBA00023136"/>
    </source>
</evidence>
<protein>
    <submittedName>
        <fullName evidence="6">Neur_chan_LBD domain-containing protein</fullName>
    </submittedName>
</protein>
<dbReference type="Gene3D" id="2.70.170.10">
    <property type="entry name" value="Neurotransmitter-gated ion-channel ligand-binding domain"/>
    <property type="match status" value="1"/>
</dbReference>
<dbReference type="STRING" id="6290.A0A0N4WVE0"/>
<dbReference type="InterPro" id="IPR006202">
    <property type="entry name" value="Neur_chan_lig-bd"/>
</dbReference>
<dbReference type="AlphaFoldDB" id="A0A0N4WVE0"/>
<dbReference type="EMBL" id="UZAF01019073">
    <property type="protein sequence ID" value="VDO57404.1"/>
    <property type="molecule type" value="Genomic_DNA"/>
</dbReference>
<reference evidence="4 5" key="2">
    <citation type="submission" date="2018-11" db="EMBL/GenBank/DDBJ databases">
        <authorList>
            <consortium name="Pathogen Informatics"/>
        </authorList>
    </citation>
    <scope>NUCLEOTIDE SEQUENCE [LARGE SCALE GENOMIC DNA]</scope>
    <source>
        <strain evidence="4 5">MHpl1</strain>
    </source>
</reference>
<dbReference type="GO" id="GO:0005230">
    <property type="term" value="F:extracellular ligand-gated monoatomic ion channel activity"/>
    <property type="evidence" value="ECO:0007669"/>
    <property type="project" value="InterPro"/>
</dbReference>
<proteinExistence type="predicted"/>
<dbReference type="SUPFAM" id="SSF63712">
    <property type="entry name" value="Nicotinic receptor ligand binding domain-like"/>
    <property type="match status" value="1"/>
</dbReference>
<dbReference type="GO" id="GO:0004888">
    <property type="term" value="F:transmembrane signaling receptor activity"/>
    <property type="evidence" value="ECO:0007669"/>
    <property type="project" value="InterPro"/>
</dbReference>
<dbReference type="InterPro" id="IPR006201">
    <property type="entry name" value="Neur_channel"/>
</dbReference>
<dbReference type="Pfam" id="PF02931">
    <property type="entry name" value="Neur_chan_LBD"/>
    <property type="match status" value="1"/>
</dbReference>
<name>A0A0N4WVE0_HAEPC</name>
<dbReference type="OrthoDB" id="410315at2759"/>
<dbReference type="WBParaSite" id="HPLM_0001566701-mRNA-1">
    <property type="protein sequence ID" value="HPLM_0001566701-mRNA-1"/>
    <property type="gene ID" value="HPLM_0001566701"/>
</dbReference>